<reference evidence="2 3" key="1">
    <citation type="submission" date="2016-10" db="EMBL/GenBank/DDBJ databases">
        <title>Comparative genome analysis of multiple Pseudomonas spp. focuses on biocontrol and plant growth promoting traits.</title>
        <authorList>
            <person name="Tao X.-Y."/>
            <person name="Taylor C.G."/>
        </authorList>
    </citation>
    <scope>NUCLEOTIDE SEQUENCE [LARGE SCALE GENOMIC DNA]</scope>
    <source>
        <strain evidence="2 3">37A10</strain>
    </source>
</reference>
<dbReference type="EMBL" id="MOBQ01000002">
    <property type="protein sequence ID" value="RON52891.1"/>
    <property type="molecule type" value="Genomic_DNA"/>
</dbReference>
<evidence type="ECO:0000313" key="3">
    <source>
        <dbReference type="Proteomes" id="UP000285349"/>
    </source>
</evidence>
<dbReference type="OrthoDB" id="7031842at2"/>
<protein>
    <submittedName>
        <fullName evidence="2">Uncharacterized protein</fullName>
    </submittedName>
</protein>
<proteinExistence type="predicted"/>
<feature type="coiled-coil region" evidence="1">
    <location>
        <begin position="128"/>
        <end position="155"/>
    </location>
</feature>
<sequence length="200" mass="22934">MNDSTFQREDRYIVIKRNDLKKVPVSYRSSLVEPMFSLLSHLPRRECLVIESDWPEYERYWQMIERRVAGQASEPETLATLVLGGAFDATELGDNDIQVDQKLVEALQQRLVSGMDDVHIELVDRAVLDRVTAERDALQLRLNAADQRIDELTMVRALPDPKAPDHAFTEQFIEDHLGKNPLDPKIIGIVPLPPMEYDEP</sequence>
<name>A0A423KIB6_9PSED</name>
<dbReference type="Proteomes" id="UP000285349">
    <property type="component" value="Unassembled WGS sequence"/>
</dbReference>
<organism evidence="2 3">
    <name type="scientific">Pseudomonas frederiksbergensis</name>
    <dbReference type="NCBI Taxonomy" id="104087"/>
    <lineage>
        <taxon>Bacteria</taxon>
        <taxon>Pseudomonadati</taxon>
        <taxon>Pseudomonadota</taxon>
        <taxon>Gammaproteobacteria</taxon>
        <taxon>Pseudomonadales</taxon>
        <taxon>Pseudomonadaceae</taxon>
        <taxon>Pseudomonas</taxon>
    </lineage>
</organism>
<gene>
    <name evidence="2" type="ORF">BK666_01970</name>
</gene>
<accession>A0A423KIB6</accession>
<evidence type="ECO:0000256" key="1">
    <source>
        <dbReference type="SAM" id="Coils"/>
    </source>
</evidence>
<dbReference type="RefSeq" id="WP_123508046.1">
    <property type="nucleotide sequence ID" value="NZ_MOBQ01000002.1"/>
</dbReference>
<dbReference type="AlphaFoldDB" id="A0A423KIB6"/>
<keyword evidence="1" id="KW-0175">Coiled coil</keyword>
<comment type="caution">
    <text evidence="2">The sequence shown here is derived from an EMBL/GenBank/DDBJ whole genome shotgun (WGS) entry which is preliminary data.</text>
</comment>
<evidence type="ECO:0000313" key="2">
    <source>
        <dbReference type="EMBL" id="RON52891.1"/>
    </source>
</evidence>